<comment type="caution">
    <text evidence="8">The sequence shown here is derived from an EMBL/GenBank/DDBJ whole genome shotgun (WGS) entry which is preliminary data.</text>
</comment>
<feature type="binding site" evidence="6">
    <location>
        <begin position="326"/>
        <end position="330"/>
    </location>
    <ligand>
        <name>ATP</name>
        <dbReference type="ChEBI" id="CHEBI:30616"/>
    </ligand>
</feature>
<dbReference type="PROSITE" id="PS01075">
    <property type="entry name" value="ACETATE_KINASE_1"/>
    <property type="match status" value="1"/>
</dbReference>
<feature type="binding site" evidence="6">
    <location>
        <position position="8"/>
    </location>
    <ligand>
        <name>Mg(2+)</name>
        <dbReference type="ChEBI" id="CHEBI:18420"/>
    </ligand>
</feature>
<dbReference type="GO" id="GO:0000287">
    <property type="term" value="F:magnesium ion binding"/>
    <property type="evidence" value="ECO:0007669"/>
    <property type="project" value="UniProtKB-UniRule"/>
</dbReference>
<protein>
    <recommendedName>
        <fullName evidence="6">Acetate kinase</fullName>
        <ecNumber evidence="6">2.7.2.1</ecNumber>
    </recommendedName>
    <alternativeName>
        <fullName evidence="6">Acetokinase</fullName>
    </alternativeName>
</protein>
<feature type="active site" description="Proton donor/acceptor" evidence="6">
    <location>
        <position position="145"/>
    </location>
</feature>
<dbReference type="PANTHER" id="PTHR21060">
    <property type="entry name" value="ACETATE KINASE"/>
    <property type="match status" value="1"/>
</dbReference>
<dbReference type="GO" id="GO:0005524">
    <property type="term" value="F:ATP binding"/>
    <property type="evidence" value="ECO:0007669"/>
    <property type="project" value="UniProtKB-KW"/>
</dbReference>
<feature type="site" description="Transition state stabilizer" evidence="6">
    <location>
        <position position="236"/>
    </location>
</feature>
<evidence type="ECO:0000256" key="4">
    <source>
        <dbReference type="ARBA" id="ARBA00022777"/>
    </source>
</evidence>
<evidence type="ECO:0000256" key="5">
    <source>
        <dbReference type="ARBA" id="ARBA00022840"/>
    </source>
</evidence>
<dbReference type="GO" id="GO:0006085">
    <property type="term" value="P:acetyl-CoA biosynthetic process"/>
    <property type="evidence" value="ECO:0007669"/>
    <property type="project" value="UniProtKB-UniRule"/>
</dbReference>
<dbReference type="InterPro" id="IPR000890">
    <property type="entry name" value="Aliphatic_acid_kin_short-chain"/>
</dbReference>
<dbReference type="PIRSF" id="PIRSF000722">
    <property type="entry name" value="Acetate_prop_kin"/>
    <property type="match status" value="1"/>
</dbReference>
<gene>
    <name evidence="6" type="primary">ackA</name>
    <name evidence="8" type="ORF">GLX26_02265</name>
</gene>
<dbReference type="GO" id="GO:0005737">
    <property type="term" value="C:cytoplasm"/>
    <property type="evidence" value="ECO:0007669"/>
    <property type="project" value="UniProtKB-SubCell"/>
</dbReference>
<evidence type="ECO:0000256" key="2">
    <source>
        <dbReference type="ARBA" id="ARBA00022679"/>
    </source>
</evidence>
<dbReference type="HAMAP" id="MF_00020">
    <property type="entry name" value="Acetate_kinase"/>
    <property type="match status" value="1"/>
</dbReference>
<organism evidence="8">
    <name type="scientific">Metamycoplasma hominis</name>
    <name type="common">Mycoplasma hominis</name>
    <dbReference type="NCBI Taxonomy" id="2098"/>
    <lineage>
        <taxon>Bacteria</taxon>
        <taxon>Bacillati</taxon>
        <taxon>Mycoplasmatota</taxon>
        <taxon>Mycoplasmoidales</taxon>
        <taxon>Metamycoplasmataceae</taxon>
        <taxon>Metamycoplasma</taxon>
    </lineage>
</organism>
<evidence type="ECO:0000256" key="3">
    <source>
        <dbReference type="ARBA" id="ARBA00022741"/>
    </source>
</evidence>
<dbReference type="UniPathway" id="UPA00340">
    <property type="reaction ID" value="UER00458"/>
</dbReference>
<evidence type="ECO:0000313" key="8">
    <source>
        <dbReference type="EMBL" id="MTH75929.1"/>
    </source>
</evidence>
<feature type="binding site" evidence="6">
    <location>
        <begin position="203"/>
        <end position="207"/>
    </location>
    <ligand>
        <name>ATP</name>
        <dbReference type="ChEBI" id="CHEBI:30616"/>
    </ligand>
</feature>
<keyword evidence="6" id="KW-0479">Metal-binding</keyword>
<feature type="binding site" evidence="6">
    <location>
        <position position="15"/>
    </location>
    <ligand>
        <name>ATP</name>
        <dbReference type="ChEBI" id="CHEBI:30616"/>
    </ligand>
</feature>
<dbReference type="SUPFAM" id="SSF53067">
    <property type="entry name" value="Actin-like ATPase domain"/>
    <property type="match status" value="2"/>
</dbReference>
<dbReference type="RefSeq" id="WP_160331785.1">
    <property type="nucleotide sequence ID" value="NZ_WMLC01000036.1"/>
</dbReference>
<keyword evidence="4 6" id="KW-0418">Kinase</keyword>
<comment type="subunit">
    <text evidence="6">Homodimer.</text>
</comment>
<feature type="binding site" evidence="6">
    <location>
        <begin position="278"/>
        <end position="280"/>
    </location>
    <ligand>
        <name>ATP</name>
        <dbReference type="ChEBI" id="CHEBI:30616"/>
    </ligand>
</feature>
<keyword evidence="6" id="KW-0460">Magnesium</keyword>
<comment type="similarity">
    <text evidence="1 6 7">Belongs to the acetokinase family.</text>
</comment>
<dbReference type="GO" id="GO:0008776">
    <property type="term" value="F:acetate kinase activity"/>
    <property type="evidence" value="ECO:0007669"/>
    <property type="project" value="UniProtKB-UniRule"/>
</dbReference>
<dbReference type="AlphaFoldDB" id="A0A6A8Q481"/>
<dbReference type="InterPro" id="IPR043129">
    <property type="entry name" value="ATPase_NBD"/>
</dbReference>
<reference evidence="8" key="1">
    <citation type="submission" date="2019-11" db="EMBL/GenBank/DDBJ databases">
        <title>Draft genome sequence of Mycoplasma hominis strain MH-1.</title>
        <authorList>
            <person name="Ruan Z."/>
            <person name="Zhang J."/>
            <person name="Xie X."/>
        </authorList>
    </citation>
    <scope>NUCLEOTIDE SEQUENCE</scope>
    <source>
        <strain evidence="8">MH-1</strain>
    </source>
</reference>
<dbReference type="GO" id="GO:0006083">
    <property type="term" value="P:acetate metabolic process"/>
    <property type="evidence" value="ECO:0007669"/>
    <property type="project" value="TreeGrafter"/>
</dbReference>
<accession>A0A6A8Q481</accession>
<evidence type="ECO:0000256" key="7">
    <source>
        <dbReference type="RuleBase" id="RU003835"/>
    </source>
</evidence>
<dbReference type="InterPro" id="IPR023865">
    <property type="entry name" value="Aliphatic_acid_kinase_CS"/>
</dbReference>
<comment type="function">
    <text evidence="6">Catalyzes the formation of acetyl phosphate from acetate and ATP. Can also catalyze the reverse reaction.</text>
</comment>
<keyword evidence="5 6" id="KW-0067">ATP-binding</keyword>
<keyword evidence="2 6" id="KW-0808">Transferase</keyword>
<evidence type="ECO:0000256" key="6">
    <source>
        <dbReference type="HAMAP-Rule" id="MF_00020"/>
    </source>
</evidence>
<name>A0A6A8Q481_METHO</name>
<keyword evidence="3 6" id="KW-0547">Nucleotide-binding</keyword>
<comment type="cofactor">
    <cofactor evidence="6">
        <name>Mg(2+)</name>
        <dbReference type="ChEBI" id="CHEBI:18420"/>
    </cofactor>
    <cofactor evidence="6">
        <name>Mn(2+)</name>
        <dbReference type="ChEBI" id="CHEBI:29035"/>
    </cofactor>
    <text evidence="6">Mg(2+). Can also accept Mn(2+).</text>
</comment>
<feature type="binding site" evidence="6">
    <location>
        <position position="88"/>
    </location>
    <ligand>
        <name>substrate</name>
    </ligand>
</feature>
<comment type="catalytic activity">
    <reaction evidence="6">
        <text>acetate + ATP = acetyl phosphate + ADP</text>
        <dbReference type="Rhea" id="RHEA:11352"/>
        <dbReference type="ChEBI" id="CHEBI:22191"/>
        <dbReference type="ChEBI" id="CHEBI:30089"/>
        <dbReference type="ChEBI" id="CHEBI:30616"/>
        <dbReference type="ChEBI" id="CHEBI:456216"/>
        <dbReference type="EC" id="2.7.2.1"/>
    </reaction>
</comment>
<dbReference type="Gene3D" id="3.30.420.40">
    <property type="match status" value="2"/>
</dbReference>
<dbReference type="EC" id="2.7.2.1" evidence="6"/>
<keyword evidence="6" id="KW-0963">Cytoplasm</keyword>
<proteinExistence type="inferred from homology"/>
<dbReference type="NCBIfam" id="TIGR00016">
    <property type="entry name" value="ackA"/>
    <property type="match status" value="1"/>
</dbReference>
<dbReference type="Pfam" id="PF00871">
    <property type="entry name" value="Acetate_kinase"/>
    <property type="match status" value="1"/>
</dbReference>
<dbReference type="PRINTS" id="PR00471">
    <property type="entry name" value="ACETATEKNASE"/>
</dbReference>
<feature type="site" description="Transition state stabilizer" evidence="6">
    <location>
        <position position="177"/>
    </location>
</feature>
<dbReference type="PANTHER" id="PTHR21060:SF15">
    <property type="entry name" value="ACETATE KINASE-RELATED"/>
    <property type="match status" value="1"/>
</dbReference>
<feature type="binding site" evidence="6">
    <location>
        <position position="381"/>
    </location>
    <ligand>
        <name>Mg(2+)</name>
        <dbReference type="ChEBI" id="CHEBI:18420"/>
    </ligand>
</feature>
<comment type="subcellular location">
    <subcellularLocation>
        <location evidence="6">Cytoplasm</location>
    </subcellularLocation>
</comment>
<evidence type="ECO:0000256" key="1">
    <source>
        <dbReference type="ARBA" id="ARBA00008748"/>
    </source>
</evidence>
<sequence length="398" mass="45091">MSKILIINAGSSSIKWTLYSKDLNIIAKGIAQRIKIKNSSIILNYNNKKEEVSIELPSFLETVKQLVNLWINKNIISDFNEIKYVAFRIVNGGIHLQDTSEVTAQTIAYLEDAIELAPVHNPGALEAVKAFKEILPFAKMTFHFDTSFHKTLPKEAYTYAIDANITDELNVRKYGFHGLNHHFITLKLQEILNKDKVNFVNLHIGNGASLAAIQDSKSIDTSMGFTPLAGVMMGTRSGDVDCSIIPYIMKHKNWDIERTIKMLNEESGLLGVSKISSDIRDVEEAKKTNERAKFAIDLYVRKIADYLINYMNKIEGKIDAIVFTAGVGENDEYIRQAVIDKIHLVKLEIDSELNKGRDFDSYKLISTKNSSIPIYIIRADEELYIAKEVKQFFDDNTR</sequence>
<comment type="pathway">
    <text evidence="6">Metabolic intermediate biosynthesis; acetyl-CoA biosynthesis; acetyl-CoA from acetate: step 1/2.</text>
</comment>
<dbReference type="EMBL" id="WMLC01000036">
    <property type="protein sequence ID" value="MTH75929.1"/>
    <property type="molecule type" value="Genomic_DNA"/>
</dbReference>
<dbReference type="InterPro" id="IPR004372">
    <property type="entry name" value="Ac/propionate_kinase"/>
</dbReference>